<dbReference type="InterPro" id="IPR002401">
    <property type="entry name" value="Cyt_P450_E_grp-I"/>
</dbReference>
<dbReference type="GO" id="GO:0020037">
    <property type="term" value="F:heme binding"/>
    <property type="evidence" value="ECO:0007669"/>
    <property type="project" value="InterPro"/>
</dbReference>
<keyword evidence="5 6" id="KW-0349">Heme</keyword>
<comment type="cofactor">
    <cofactor evidence="5">
        <name>heme</name>
        <dbReference type="ChEBI" id="CHEBI:30413"/>
    </cofactor>
</comment>
<protein>
    <recommendedName>
        <fullName evidence="10">Cytochrome P450</fullName>
    </recommendedName>
</protein>
<evidence type="ECO:0000256" key="6">
    <source>
        <dbReference type="RuleBase" id="RU000461"/>
    </source>
</evidence>
<feature type="transmembrane region" description="Helical" evidence="7">
    <location>
        <begin position="15"/>
        <end position="34"/>
    </location>
</feature>
<evidence type="ECO:0000256" key="7">
    <source>
        <dbReference type="SAM" id="Phobius"/>
    </source>
</evidence>
<comment type="similarity">
    <text evidence="1 6">Belongs to the cytochrome P450 family.</text>
</comment>
<dbReference type="PANTHER" id="PTHR24296">
    <property type="entry name" value="CYTOCHROME P450"/>
    <property type="match status" value="1"/>
</dbReference>
<dbReference type="InterPro" id="IPR036396">
    <property type="entry name" value="Cyt_P450_sf"/>
</dbReference>
<name>A0AAV5GLW3_9BASI</name>
<dbReference type="EMBL" id="BQKY01000006">
    <property type="protein sequence ID" value="GJN90357.1"/>
    <property type="molecule type" value="Genomic_DNA"/>
</dbReference>
<evidence type="ECO:0000256" key="1">
    <source>
        <dbReference type="ARBA" id="ARBA00010617"/>
    </source>
</evidence>
<keyword evidence="9" id="KW-1185">Reference proteome</keyword>
<accession>A0AAV5GLW3</accession>
<keyword evidence="4 5" id="KW-0408">Iron</keyword>
<dbReference type="GO" id="GO:0005506">
    <property type="term" value="F:iron ion binding"/>
    <property type="evidence" value="ECO:0007669"/>
    <property type="project" value="InterPro"/>
</dbReference>
<keyword evidence="7" id="KW-0472">Membrane</keyword>
<reference evidence="8 9" key="1">
    <citation type="submission" date="2021-12" db="EMBL/GenBank/DDBJ databases">
        <title>High titer production of polyol ester of fatty acids by Rhodotorula paludigena BS15 towards product separation-free biomass refinery.</title>
        <authorList>
            <person name="Mano J."/>
            <person name="Ono H."/>
            <person name="Tanaka T."/>
            <person name="Naito K."/>
            <person name="Sushida H."/>
            <person name="Ike M."/>
            <person name="Tokuyasu K."/>
            <person name="Kitaoka M."/>
        </authorList>
    </citation>
    <scope>NUCLEOTIDE SEQUENCE [LARGE SCALE GENOMIC DNA]</scope>
    <source>
        <strain evidence="8 9">BS15</strain>
    </source>
</reference>
<dbReference type="InterPro" id="IPR001128">
    <property type="entry name" value="Cyt_P450"/>
</dbReference>
<dbReference type="Proteomes" id="UP001342314">
    <property type="component" value="Unassembled WGS sequence"/>
</dbReference>
<dbReference type="PRINTS" id="PR00385">
    <property type="entry name" value="P450"/>
</dbReference>
<dbReference type="Gene3D" id="1.10.630.10">
    <property type="entry name" value="Cytochrome P450"/>
    <property type="match status" value="1"/>
</dbReference>
<keyword evidence="7" id="KW-0812">Transmembrane</keyword>
<evidence type="ECO:0000313" key="8">
    <source>
        <dbReference type="EMBL" id="GJN90357.1"/>
    </source>
</evidence>
<dbReference type="SUPFAM" id="SSF48264">
    <property type="entry name" value="Cytochrome P450"/>
    <property type="match status" value="1"/>
</dbReference>
<keyword evidence="6" id="KW-0503">Monooxygenase</keyword>
<evidence type="ECO:0000256" key="3">
    <source>
        <dbReference type="ARBA" id="ARBA00023002"/>
    </source>
</evidence>
<dbReference type="GO" id="GO:0004497">
    <property type="term" value="F:monooxygenase activity"/>
    <property type="evidence" value="ECO:0007669"/>
    <property type="project" value="UniProtKB-KW"/>
</dbReference>
<comment type="caution">
    <text evidence="8">The sequence shown here is derived from an EMBL/GenBank/DDBJ whole genome shotgun (WGS) entry which is preliminary data.</text>
</comment>
<evidence type="ECO:0008006" key="10">
    <source>
        <dbReference type="Google" id="ProtNLM"/>
    </source>
</evidence>
<gene>
    <name evidence="8" type="ORF">Rhopal_003368-T1</name>
</gene>
<organism evidence="8 9">
    <name type="scientific">Rhodotorula paludigena</name>
    <dbReference type="NCBI Taxonomy" id="86838"/>
    <lineage>
        <taxon>Eukaryota</taxon>
        <taxon>Fungi</taxon>
        <taxon>Dikarya</taxon>
        <taxon>Basidiomycota</taxon>
        <taxon>Pucciniomycotina</taxon>
        <taxon>Microbotryomycetes</taxon>
        <taxon>Sporidiobolales</taxon>
        <taxon>Sporidiobolaceae</taxon>
        <taxon>Rhodotorula</taxon>
    </lineage>
</organism>
<sequence>MHSTLQPFTSYELSTAQLSALAFVAFLVALAWHYRDGRAIGTRPRPDLFAPPGQSTFLLGDLIPLVKNVDRALERFLDIKREYADEFAKNPARAMTMTVPGRRMIEVGRPELLEHVQKRNFSNYVKGQQFHDNLAPLLGHDGIFVADGAVWTLARKTTAKIFTAHNFKGVITASLETNLQKLLAVIGRHADRGEDFDLSALFFRFTLNSFAEMAFGQDLHALSTESDAPIPFAAAFDEAQVISNARFTNPLWPITEFFTGERAKMREATKVLDDFAYRVIDEREREGRGNFVGSEKKEAADKDLLSLYMALRDENGAPLTRTMLRNAILNLIIAGRDTTAQALSWTMFHLMRHDEHFQSLRKEADQTGSVDYDSFKNLVTTTACFQEGLRLHPSVPKNGWEALGDDVLPNGTRIEKGDTVFWSDWIMARDTSIWGPDAGEFNPDRWVDADGSLKKESQWKAHAFNGGYRLCLGQNLALYEGTSVLAAIAREFNFAFADNYLETTQMCDNEFTPKYKGALTLSMAAPFMVRATRRKAQ</sequence>
<dbReference type="InterPro" id="IPR017972">
    <property type="entry name" value="Cyt_P450_CS"/>
</dbReference>
<feature type="binding site" description="axial binding residue" evidence="5">
    <location>
        <position position="471"/>
    </location>
    <ligand>
        <name>heme</name>
        <dbReference type="ChEBI" id="CHEBI:30413"/>
    </ligand>
    <ligandPart>
        <name>Fe</name>
        <dbReference type="ChEBI" id="CHEBI:18248"/>
    </ligandPart>
</feature>
<evidence type="ECO:0000313" key="9">
    <source>
        <dbReference type="Proteomes" id="UP001342314"/>
    </source>
</evidence>
<dbReference type="GO" id="GO:0016705">
    <property type="term" value="F:oxidoreductase activity, acting on paired donors, with incorporation or reduction of molecular oxygen"/>
    <property type="evidence" value="ECO:0007669"/>
    <property type="project" value="InterPro"/>
</dbReference>
<dbReference type="Pfam" id="PF00067">
    <property type="entry name" value="p450"/>
    <property type="match status" value="1"/>
</dbReference>
<evidence type="ECO:0000256" key="4">
    <source>
        <dbReference type="ARBA" id="ARBA00023004"/>
    </source>
</evidence>
<evidence type="ECO:0000256" key="2">
    <source>
        <dbReference type="ARBA" id="ARBA00022723"/>
    </source>
</evidence>
<keyword evidence="7" id="KW-1133">Transmembrane helix</keyword>
<evidence type="ECO:0000256" key="5">
    <source>
        <dbReference type="PIRSR" id="PIRSR602401-1"/>
    </source>
</evidence>
<keyword evidence="2 5" id="KW-0479">Metal-binding</keyword>
<dbReference type="GO" id="GO:0006629">
    <property type="term" value="P:lipid metabolic process"/>
    <property type="evidence" value="ECO:0007669"/>
    <property type="project" value="UniProtKB-ARBA"/>
</dbReference>
<dbReference type="AlphaFoldDB" id="A0AAV5GLW3"/>
<dbReference type="PRINTS" id="PR00463">
    <property type="entry name" value="EP450I"/>
</dbReference>
<proteinExistence type="inferred from homology"/>
<dbReference type="PROSITE" id="PS00086">
    <property type="entry name" value="CYTOCHROME_P450"/>
    <property type="match status" value="1"/>
</dbReference>
<keyword evidence="3 6" id="KW-0560">Oxidoreductase</keyword>